<dbReference type="SUPFAM" id="SSF53335">
    <property type="entry name" value="S-adenosyl-L-methionine-dependent methyltransferases"/>
    <property type="match status" value="1"/>
</dbReference>
<protein>
    <submittedName>
        <fullName evidence="2">FkbM family methyltransferase</fullName>
    </submittedName>
</protein>
<dbReference type="InterPro" id="IPR029063">
    <property type="entry name" value="SAM-dependent_MTases_sf"/>
</dbReference>
<dbReference type="Pfam" id="PF05050">
    <property type="entry name" value="Methyltransf_21"/>
    <property type="match status" value="1"/>
</dbReference>
<evidence type="ECO:0000313" key="3">
    <source>
        <dbReference type="Proteomes" id="UP000218288"/>
    </source>
</evidence>
<dbReference type="InterPro" id="IPR006342">
    <property type="entry name" value="FkbM_mtfrase"/>
</dbReference>
<organism evidence="2 3">
    <name type="scientific">Methylorubrum populi</name>
    <dbReference type="NCBI Taxonomy" id="223967"/>
    <lineage>
        <taxon>Bacteria</taxon>
        <taxon>Pseudomonadati</taxon>
        <taxon>Pseudomonadota</taxon>
        <taxon>Alphaproteobacteria</taxon>
        <taxon>Hyphomicrobiales</taxon>
        <taxon>Methylobacteriaceae</taxon>
        <taxon>Methylorubrum</taxon>
    </lineage>
</organism>
<reference evidence="2 3" key="1">
    <citation type="journal article" date="2016" name="Genome Announc.">
        <title>Complete Genome Sequence of Methylobacterium populi P-1M, Isolated from Pink-Pigmented Household Biofilm.</title>
        <authorList>
            <person name="Morohoshi T."/>
            <person name="Ikeda T."/>
        </authorList>
    </citation>
    <scope>NUCLEOTIDE SEQUENCE [LARGE SCALE GENOMIC DNA]</scope>
    <source>
        <strain evidence="2 3">P-1M</strain>
    </source>
</reference>
<dbReference type="Proteomes" id="UP000218288">
    <property type="component" value="Chromosome"/>
</dbReference>
<accession>A0A161JN78</accession>
<evidence type="ECO:0000313" key="2">
    <source>
        <dbReference type="EMBL" id="BAU93812.1"/>
    </source>
</evidence>
<evidence type="ECO:0000259" key="1">
    <source>
        <dbReference type="Pfam" id="PF05050"/>
    </source>
</evidence>
<dbReference type="NCBIfam" id="TIGR01444">
    <property type="entry name" value="fkbM_fam"/>
    <property type="match status" value="1"/>
</dbReference>
<dbReference type="Gene3D" id="3.40.50.150">
    <property type="entry name" value="Vaccinia Virus protein VP39"/>
    <property type="match status" value="1"/>
</dbReference>
<dbReference type="InterPro" id="IPR052514">
    <property type="entry name" value="SAM-dependent_MTase"/>
</dbReference>
<gene>
    <name evidence="2" type="ORF">MPPM_5207</name>
</gene>
<dbReference type="GO" id="GO:0008168">
    <property type="term" value="F:methyltransferase activity"/>
    <property type="evidence" value="ECO:0007669"/>
    <property type="project" value="UniProtKB-KW"/>
</dbReference>
<proteinExistence type="predicted"/>
<dbReference type="EMBL" id="AP014809">
    <property type="protein sequence ID" value="BAU93812.1"/>
    <property type="molecule type" value="Genomic_DNA"/>
</dbReference>
<keyword evidence="2" id="KW-0808">Transferase</keyword>
<dbReference type="PANTHER" id="PTHR34203:SF15">
    <property type="entry name" value="SLL1173 PROTEIN"/>
    <property type="match status" value="1"/>
</dbReference>
<sequence>MPPWLTHRVQCRVRRKEGGDALARGGVALYYVDDQIIPGVYDMSNYTKERSEDGSEFYSFSFAGRSLKLAEHPGTILSVESLAAGAYETPLPILLMATVSRTEGAFCDVGANIGIYSVLAAKTKSDAHIYAFEPLPAARKVLTDNLRLNGVLHQVEISECALSDAEGTAALHLPDPGHGLLETSASLEADFKAVANTIEVPIRTLDSLRLQRKLAVVKADIEGHEAAFLRGATRTLAEDRPIVYAEVLSGAYKTLFDLSKMLERLEYIPFRMRSDAVIYTKIIVPDKGWNYAFVPVEKLDVFRDCCRGHDIEMLRSY</sequence>
<keyword evidence="2" id="KW-0489">Methyltransferase</keyword>
<name>A0A161JN78_9HYPH</name>
<dbReference type="AlphaFoldDB" id="A0A161JN78"/>
<feature type="domain" description="Methyltransferase FkbM" evidence="1">
    <location>
        <begin position="108"/>
        <end position="266"/>
    </location>
</feature>
<dbReference type="PANTHER" id="PTHR34203">
    <property type="entry name" value="METHYLTRANSFERASE, FKBM FAMILY PROTEIN"/>
    <property type="match status" value="1"/>
</dbReference>
<dbReference type="GO" id="GO:0032259">
    <property type="term" value="P:methylation"/>
    <property type="evidence" value="ECO:0007669"/>
    <property type="project" value="UniProtKB-KW"/>
</dbReference>